<keyword evidence="1" id="KW-0472">Membrane</keyword>
<dbReference type="InParanoid" id="A0A251VCA2"/>
<evidence type="ECO:0000313" key="2">
    <source>
        <dbReference type="EMBL" id="OTG32562.1"/>
    </source>
</evidence>
<dbReference type="AlphaFoldDB" id="A0A251VCA2"/>
<keyword evidence="1" id="KW-1133">Transmembrane helix</keyword>
<keyword evidence="3" id="KW-1185">Reference proteome</keyword>
<keyword evidence="1" id="KW-0812">Transmembrane</keyword>
<evidence type="ECO:0000256" key="1">
    <source>
        <dbReference type="SAM" id="Phobius"/>
    </source>
</evidence>
<feature type="transmembrane region" description="Helical" evidence="1">
    <location>
        <begin position="92"/>
        <end position="114"/>
    </location>
</feature>
<organism evidence="2 3">
    <name type="scientific">Helianthus annuus</name>
    <name type="common">Common sunflower</name>
    <dbReference type="NCBI Taxonomy" id="4232"/>
    <lineage>
        <taxon>Eukaryota</taxon>
        <taxon>Viridiplantae</taxon>
        <taxon>Streptophyta</taxon>
        <taxon>Embryophyta</taxon>
        <taxon>Tracheophyta</taxon>
        <taxon>Spermatophyta</taxon>
        <taxon>Magnoliopsida</taxon>
        <taxon>eudicotyledons</taxon>
        <taxon>Gunneridae</taxon>
        <taxon>Pentapetalae</taxon>
        <taxon>asterids</taxon>
        <taxon>campanulids</taxon>
        <taxon>Asterales</taxon>
        <taxon>Asteraceae</taxon>
        <taxon>Asteroideae</taxon>
        <taxon>Heliantheae alliance</taxon>
        <taxon>Heliantheae</taxon>
        <taxon>Helianthus</taxon>
    </lineage>
</organism>
<protein>
    <submittedName>
        <fullName evidence="2">Uncharacterized protein</fullName>
    </submittedName>
</protein>
<name>A0A251VCA2_HELAN</name>
<proteinExistence type="predicted"/>
<dbReference type="EMBL" id="CM007892">
    <property type="protein sequence ID" value="OTG32562.1"/>
    <property type="molecule type" value="Genomic_DNA"/>
</dbReference>
<evidence type="ECO:0000313" key="3">
    <source>
        <dbReference type="Proteomes" id="UP000215914"/>
    </source>
</evidence>
<gene>
    <name evidence="2" type="ORF">HannXRQ_Chr03g0088041</name>
</gene>
<reference evidence="3" key="1">
    <citation type="journal article" date="2017" name="Nature">
        <title>The sunflower genome provides insights into oil metabolism, flowering and Asterid evolution.</title>
        <authorList>
            <person name="Badouin H."/>
            <person name="Gouzy J."/>
            <person name="Grassa C.J."/>
            <person name="Murat F."/>
            <person name="Staton S.E."/>
            <person name="Cottret L."/>
            <person name="Lelandais-Briere C."/>
            <person name="Owens G.L."/>
            <person name="Carrere S."/>
            <person name="Mayjonade B."/>
            <person name="Legrand L."/>
            <person name="Gill N."/>
            <person name="Kane N.C."/>
            <person name="Bowers J.E."/>
            <person name="Hubner S."/>
            <person name="Bellec A."/>
            <person name="Berard A."/>
            <person name="Berges H."/>
            <person name="Blanchet N."/>
            <person name="Boniface M.C."/>
            <person name="Brunel D."/>
            <person name="Catrice O."/>
            <person name="Chaidir N."/>
            <person name="Claudel C."/>
            <person name="Donnadieu C."/>
            <person name="Faraut T."/>
            <person name="Fievet G."/>
            <person name="Helmstetter N."/>
            <person name="King M."/>
            <person name="Knapp S.J."/>
            <person name="Lai Z."/>
            <person name="Le Paslier M.C."/>
            <person name="Lippi Y."/>
            <person name="Lorenzon L."/>
            <person name="Mandel J.R."/>
            <person name="Marage G."/>
            <person name="Marchand G."/>
            <person name="Marquand E."/>
            <person name="Bret-Mestries E."/>
            <person name="Morien E."/>
            <person name="Nambeesan S."/>
            <person name="Nguyen T."/>
            <person name="Pegot-Espagnet P."/>
            <person name="Pouilly N."/>
            <person name="Raftis F."/>
            <person name="Sallet E."/>
            <person name="Schiex T."/>
            <person name="Thomas J."/>
            <person name="Vandecasteele C."/>
            <person name="Vares D."/>
            <person name="Vear F."/>
            <person name="Vautrin S."/>
            <person name="Crespi M."/>
            <person name="Mangin B."/>
            <person name="Burke J.M."/>
            <person name="Salse J."/>
            <person name="Munos S."/>
            <person name="Vincourt P."/>
            <person name="Rieseberg L.H."/>
            <person name="Langlade N.B."/>
        </authorList>
    </citation>
    <scope>NUCLEOTIDE SEQUENCE [LARGE SCALE GENOMIC DNA]</scope>
    <source>
        <strain evidence="3">cv. SF193</strain>
    </source>
</reference>
<dbReference type="Proteomes" id="UP000215914">
    <property type="component" value="Chromosome 3"/>
</dbReference>
<accession>A0A251VCA2</accession>
<sequence>MNTCLTHLLSVFLGSSPSSLLKESSKASYYGKIETIWSSTEGKKKHAERIVKEVKMMSFNWIKVRSIWKTISWEKWCESLVECFLSECLFSLLNWCLCVILALMFLFLFLFRYFNPCP</sequence>